<dbReference type="EMBL" id="ONZQ02000024">
    <property type="protein sequence ID" value="SPO07754.1"/>
    <property type="molecule type" value="Genomic_DNA"/>
</dbReference>
<proteinExistence type="predicted"/>
<dbReference type="AlphaFoldDB" id="A0AAE8T080"/>
<gene>
    <name evidence="1" type="ORF">DNG_10449</name>
</gene>
<dbReference type="Proteomes" id="UP001187682">
    <property type="component" value="Unassembled WGS sequence"/>
</dbReference>
<organism evidence="1 2">
    <name type="scientific">Cephalotrichum gorgonifer</name>
    <dbReference type="NCBI Taxonomy" id="2041049"/>
    <lineage>
        <taxon>Eukaryota</taxon>
        <taxon>Fungi</taxon>
        <taxon>Dikarya</taxon>
        <taxon>Ascomycota</taxon>
        <taxon>Pezizomycotina</taxon>
        <taxon>Sordariomycetes</taxon>
        <taxon>Hypocreomycetidae</taxon>
        <taxon>Microascales</taxon>
        <taxon>Microascaceae</taxon>
        <taxon>Cephalotrichum</taxon>
    </lineage>
</organism>
<evidence type="ECO:0000313" key="1">
    <source>
        <dbReference type="EMBL" id="SPO07754.1"/>
    </source>
</evidence>
<accession>A0AAE8T080</accession>
<comment type="caution">
    <text evidence="1">The sequence shown here is derived from an EMBL/GenBank/DDBJ whole genome shotgun (WGS) entry which is preliminary data.</text>
</comment>
<protein>
    <submittedName>
        <fullName evidence="1">Uncharacterized protein</fullName>
    </submittedName>
</protein>
<reference evidence="1" key="1">
    <citation type="submission" date="2018-03" db="EMBL/GenBank/DDBJ databases">
        <authorList>
            <person name="Guldener U."/>
        </authorList>
    </citation>
    <scope>NUCLEOTIDE SEQUENCE</scope>
</reference>
<keyword evidence="2" id="KW-1185">Reference proteome</keyword>
<sequence length="261" mass="29971">MAHSHASSSDEEGDYDYDPQVTLEEIERSKTISFSIHAGYTDWKPREAFRELVQNWRDGIIRSFRLQEKDFHVIREEKSSGRNTEIIYKVLRFSADDKKEWLGYIRFLSRDGEGTIDITNRSATLQPWHFDLGGTSKTNDSHQASAHGEGFKIALLVLMRSPQNHTVRCRPVEDQCCRQTERNSLPFVTKPGSDVQFIIGERHMGRDKLGNKVKRDAVSRREFDEWTKAALFLHDSQDGAFISTLQGDILTHPGLCGARTW</sequence>
<name>A0AAE8T080_9PEZI</name>
<evidence type="ECO:0000313" key="2">
    <source>
        <dbReference type="Proteomes" id="UP001187682"/>
    </source>
</evidence>